<dbReference type="Pfam" id="PF03088">
    <property type="entry name" value="Str_synth"/>
    <property type="match status" value="1"/>
</dbReference>
<evidence type="ECO:0000256" key="3">
    <source>
        <dbReference type="ARBA" id="ARBA00022553"/>
    </source>
</evidence>
<evidence type="ECO:0000256" key="5">
    <source>
        <dbReference type="ARBA" id="ARBA00023180"/>
    </source>
</evidence>
<keyword evidence="6" id="KW-1133">Transmembrane helix</keyword>
<keyword evidence="4" id="KW-0926">Vacuole</keyword>
<name>A0A200RA01_MACCD</name>
<dbReference type="Gene3D" id="2.120.10.30">
    <property type="entry name" value="TolB, C-terminal domain"/>
    <property type="match status" value="1"/>
</dbReference>
<evidence type="ECO:0000256" key="4">
    <source>
        <dbReference type="ARBA" id="ARBA00022554"/>
    </source>
</evidence>
<dbReference type="PANTHER" id="PTHR10426:SF88">
    <property type="entry name" value="ADIPOCYTE PLASMA MEMBRANE-ASSOCIATED PROTEIN HEMOMUCIN-RELATED"/>
    <property type="match status" value="1"/>
</dbReference>
<dbReference type="EMBL" id="MVGT01000185">
    <property type="protein sequence ID" value="OVA19549.1"/>
    <property type="molecule type" value="Genomic_DNA"/>
</dbReference>
<protein>
    <submittedName>
        <fullName evidence="8">Strictosidine synthase</fullName>
    </submittedName>
</protein>
<keyword evidence="6" id="KW-0472">Membrane</keyword>
<evidence type="ECO:0000313" key="9">
    <source>
        <dbReference type="Proteomes" id="UP000195402"/>
    </source>
</evidence>
<keyword evidence="5" id="KW-0325">Glycoprotein</keyword>
<dbReference type="STRING" id="56857.A0A200RA01"/>
<dbReference type="AlphaFoldDB" id="A0A200RA01"/>
<dbReference type="FunCoup" id="A0A200RA01">
    <property type="interactions" value="701"/>
</dbReference>
<feature type="transmembrane region" description="Helical" evidence="6">
    <location>
        <begin position="6"/>
        <end position="27"/>
    </location>
</feature>
<comment type="caution">
    <text evidence="8">The sequence shown here is derived from an EMBL/GenBank/DDBJ whole genome shotgun (WGS) entry which is preliminary data.</text>
</comment>
<dbReference type="PANTHER" id="PTHR10426">
    <property type="entry name" value="STRICTOSIDINE SYNTHASE-RELATED"/>
    <property type="match status" value="1"/>
</dbReference>
<evidence type="ECO:0000259" key="7">
    <source>
        <dbReference type="Pfam" id="PF03088"/>
    </source>
</evidence>
<keyword evidence="9" id="KW-1185">Reference proteome</keyword>
<dbReference type="Pfam" id="PF20067">
    <property type="entry name" value="SSL_N"/>
    <property type="match status" value="1"/>
</dbReference>
<keyword evidence="6" id="KW-0812">Transmembrane</keyword>
<proteinExistence type="inferred from homology"/>
<dbReference type="OrthoDB" id="5307922at2759"/>
<evidence type="ECO:0000313" key="8">
    <source>
        <dbReference type="EMBL" id="OVA19549.1"/>
    </source>
</evidence>
<dbReference type="InterPro" id="IPR011042">
    <property type="entry name" value="6-blade_b-propeller_TolB-like"/>
</dbReference>
<comment type="subcellular location">
    <subcellularLocation>
        <location evidence="1">Vacuole</location>
    </subcellularLocation>
</comment>
<dbReference type="Proteomes" id="UP000195402">
    <property type="component" value="Unassembled WGS sequence"/>
</dbReference>
<dbReference type="OMA" id="MIFMANA"/>
<dbReference type="GO" id="GO:0005773">
    <property type="term" value="C:vacuole"/>
    <property type="evidence" value="ECO:0007669"/>
    <property type="project" value="UniProtKB-SubCell"/>
</dbReference>
<evidence type="ECO:0000256" key="6">
    <source>
        <dbReference type="SAM" id="Phobius"/>
    </source>
</evidence>
<dbReference type="InterPro" id="IPR018119">
    <property type="entry name" value="Strictosidine_synth_cons-reg"/>
</dbReference>
<gene>
    <name evidence="8" type="ORF">BVC80_9051g48</name>
</gene>
<dbReference type="GO" id="GO:0012505">
    <property type="term" value="C:endomembrane system"/>
    <property type="evidence" value="ECO:0007669"/>
    <property type="project" value="TreeGrafter"/>
</dbReference>
<sequence>MIRRNLWAAIVLWVVIPVTVPLILYRVDQFDPASLPRHSLSWAPVKVPKHNSCVLRASERVGDGNLPGPEDFAYDAESGLIYTGCNDGWIKRVKVTESSGATDVKVENWVYVGGRPLGLAFGPDKQLVIAESFKGLMKVTREGEVKVLTDKAERLKFRLTNGVDVAEDGVIYFTDASYKYNLTEFMWDILEGRPYGRLISFDPSTNSTQVLVRDLYFANGVALSPQNDFVIFCETPLRRCRKYQTEGEKKGSVENFVDNLPGYPDNIRYDGEGLYWIALPTGKSLFWDIVMRYALVRKTMAMFIRAIGIPKMRRNGGVVAVNLKGEVIALYTDTALSSSSGIKIDHHLYYGSLVEPYIGRLDLNHHAAHST</sequence>
<evidence type="ECO:0000256" key="1">
    <source>
        <dbReference type="ARBA" id="ARBA00004116"/>
    </source>
</evidence>
<dbReference type="GO" id="GO:0016787">
    <property type="term" value="F:hydrolase activity"/>
    <property type="evidence" value="ECO:0007669"/>
    <property type="project" value="TreeGrafter"/>
</dbReference>
<dbReference type="InParanoid" id="A0A200RA01"/>
<reference evidence="8 9" key="1">
    <citation type="journal article" date="2017" name="Mol. Plant">
        <title>The Genome of Medicinal Plant Macleaya cordata Provides New Insights into Benzylisoquinoline Alkaloids Metabolism.</title>
        <authorList>
            <person name="Liu X."/>
            <person name="Liu Y."/>
            <person name="Huang P."/>
            <person name="Ma Y."/>
            <person name="Qing Z."/>
            <person name="Tang Q."/>
            <person name="Cao H."/>
            <person name="Cheng P."/>
            <person name="Zheng Y."/>
            <person name="Yuan Z."/>
            <person name="Zhou Y."/>
            <person name="Liu J."/>
            <person name="Tang Z."/>
            <person name="Zhuo Y."/>
            <person name="Zhang Y."/>
            <person name="Yu L."/>
            <person name="Huang J."/>
            <person name="Yang P."/>
            <person name="Peng Q."/>
            <person name="Zhang J."/>
            <person name="Jiang W."/>
            <person name="Zhang Z."/>
            <person name="Lin K."/>
            <person name="Ro D.K."/>
            <person name="Chen X."/>
            <person name="Xiong X."/>
            <person name="Shang Y."/>
            <person name="Huang S."/>
            <person name="Zeng J."/>
        </authorList>
    </citation>
    <scope>NUCLEOTIDE SEQUENCE [LARGE SCALE GENOMIC DNA]</scope>
    <source>
        <strain evidence="9">cv. BLH2017</strain>
        <tissue evidence="8">Root</tissue>
    </source>
</reference>
<accession>A0A200RA01</accession>
<organism evidence="8 9">
    <name type="scientific">Macleaya cordata</name>
    <name type="common">Five-seeded plume-poppy</name>
    <name type="synonym">Bocconia cordata</name>
    <dbReference type="NCBI Taxonomy" id="56857"/>
    <lineage>
        <taxon>Eukaryota</taxon>
        <taxon>Viridiplantae</taxon>
        <taxon>Streptophyta</taxon>
        <taxon>Embryophyta</taxon>
        <taxon>Tracheophyta</taxon>
        <taxon>Spermatophyta</taxon>
        <taxon>Magnoliopsida</taxon>
        <taxon>Ranunculales</taxon>
        <taxon>Papaveraceae</taxon>
        <taxon>Papaveroideae</taxon>
        <taxon>Macleaya</taxon>
    </lineage>
</organism>
<keyword evidence="3" id="KW-0597">Phosphoprotein</keyword>
<evidence type="ECO:0000256" key="2">
    <source>
        <dbReference type="ARBA" id="ARBA00009191"/>
    </source>
</evidence>
<comment type="similarity">
    <text evidence="2">Belongs to the strictosidine synthase family.</text>
</comment>
<dbReference type="SUPFAM" id="SSF63829">
    <property type="entry name" value="Calcium-dependent phosphotriesterase"/>
    <property type="match status" value="1"/>
</dbReference>
<feature type="domain" description="Strictosidine synthase conserved region" evidence="7">
    <location>
        <begin position="161"/>
        <end position="247"/>
    </location>
</feature>